<gene>
    <name evidence="3" type="ORF">GNLVRS02_ARAD1A06182g</name>
</gene>
<dbReference type="SUPFAM" id="SSF53300">
    <property type="entry name" value="vWA-like"/>
    <property type="match status" value="1"/>
</dbReference>
<dbReference type="EMBL" id="HG937691">
    <property type="protein sequence ID" value="CDP33292.1"/>
    <property type="molecule type" value="Genomic_DNA"/>
</dbReference>
<dbReference type="PhylomeDB" id="A0A060T330"/>
<dbReference type="InterPro" id="IPR002035">
    <property type="entry name" value="VWF_A"/>
</dbReference>
<evidence type="ECO:0000256" key="1">
    <source>
        <dbReference type="SAM" id="MobiDB-lite"/>
    </source>
</evidence>
<feature type="compositionally biased region" description="Low complexity" evidence="1">
    <location>
        <begin position="148"/>
        <end position="169"/>
    </location>
</feature>
<dbReference type="InterPro" id="IPR036465">
    <property type="entry name" value="vWFA_dom_sf"/>
</dbReference>
<sequence>MGLASKLAAAQGAAGGAVGVPGAPGAGAPPAPNTATRPPYPTGGPPPQQGYPPQGQQGYPPQGQQGFPPQGQQGRPGYPQGGPQHGYPQQGYPPQGHGQQGYGQPPQQGYPQPGYPQQGYQQPPQGQHGHPGYGMAAGAAAGAAAGYGASQYQQHQQQQYPPQQQYGAPPGAPGAPGGAPGGGSVSQYMDSLQRAVQENGIQGFYPPQRLQQIAGTVGPLVDQCVQAWKIPHEIAVDLIRLALYDIVIFVDDSGSMSFEENGERIEDLKLILNRAAFAASLFDQNGIEVRFMNNQHGGNGIRSEQQVQQLISQTRFHGLTPLGTSLQSKVLDQLVLGPARGGALQKPVLVITITDGHPAGESSNTIFKVIRDAKNQLGRTRYGPGAVAFQFAQVGNDLKAREFLSKLDSDRDVGGMVDCTSNFEVEQDEMARQGVDLSPSMWIVKMLVGAIDRSYDSHDEQRRR</sequence>
<evidence type="ECO:0000259" key="2">
    <source>
        <dbReference type="PROSITE" id="PS50234"/>
    </source>
</evidence>
<dbReference type="Gene3D" id="3.40.50.410">
    <property type="entry name" value="von Willebrand factor, type A domain"/>
    <property type="match status" value="1"/>
</dbReference>
<dbReference type="AlphaFoldDB" id="A0A060T330"/>
<name>A0A060T330_BLAAD</name>
<feature type="compositionally biased region" description="Low complexity" evidence="1">
    <location>
        <begin position="51"/>
        <end position="78"/>
    </location>
</feature>
<feature type="compositionally biased region" description="Gly residues" evidence="1">
    <location>
        <begin position="174"/>
        <end position="184"/>
    </location>
</feature>
<dbReference type="PANTHER" id="PTHR34706:SF2">
    <property type="entry name" value="RFEF"/>
    <property type="match status" value="1"/>
</dbReference>
<feature type="compositionally biased region" description="Low complexity" evidence="1">
    <location>
        <begin position="85"/>
        <end position="135"/>
    </location>
</feature>
<proteinExistence type="predicted"/>
<reference evidence="3" key="1">
    <citation type="submission" date="2014-02" db="EMBL/GenBank/DDBJ databases">
        <authorList>
            <person name="Genoscope - CEA"/>
        </authorList>
    </citation>
    <scope>NUCLEOTIDE SEQUENCE</scope>
    <source>
        <strain evidence="3">LS3</strain>
    </source>
</reference>
<feature type="compositionally biased region" description="Pro residues" evidence="1">
    <location>
        <begin position="27"/>
        <end position="50"/>
    </location>
</feature>
<accession>A0A060T330</accession>
<evidence type="ECO:0000313" key="3">
    <source>
        <dbReference type="EMBL" id="CDP33292.1"/>
    </source>
</evidence>
<feature type="domain" description="VWFA" evidence="2">
    <location>
        <begin position="245"/>
        <end position="447"/>
    </location>
</feature>
<protein>
    <submittedName>
        <fullName evidence="3">ARAD1A06182p</fullName>
    </submittedName>
</protein>
<feature type="compositionally biased region" description="Gly residues" evidence="1">
    <location>
        <begin position="13"/>
        <end position="25"/>
    </location>
</feature>
<dbReference type="PANTHER" id="PTHR34706">
    <property type="entry name" value="SLR1338 PROTEIN"/>
    <property type="match status" value="1"/>
</dbReference>
<dbReference type="PROSITE" id="PS50234">
    <property type="entry name" value="VWFA"/>
    <property type="match status" value="1"/>
</dbReference>
<reference evidence="3" key="2">
    <citation type="submission" date="2014-06" db="EMBL/GenBank/DDBJ databases">
        <title>The complete genome of Blastobotrys (Arxula) adeninivorans LS3 - a yeast of biotechnological interest.</title>
        <authorList>
            <person name="Kunze G."/>
            <person name="Gaillardin C."/>
            <person name="Czernicka M."/>
            <person name="Durrens P."/>
            <person name="Martin T."/>
            <person name="Boer E."/>
            <person name="Gabaldon T."/>
            <person name="Cruz J."/>
            <person name="Talla E."/>
            <person name="Marck C."/>
            <person name="Goffeau A."/>
            <person name="Barbe V."/>
            <person name="Baret P."/>
            <person name="Baronian K."/>
            <person name="Beier S."/>
            <person name="Bleykasten C."/>
            <person name="Bode R."/>
            <person name="Casaregola S."/>
            <person name="Despons L."/>
            <person name="Fairhead C."/>
            <person name="Giersberg M."/>
            <person name="Gierski P."/>
            <person name="Hahnel U."/>
            <person name="Hartmann A."/>
            <person name="Jankowska D."/>
            <person name="Jubin C."/>
            <person name="Jung P."/>
            <person name="Lafontaine I."/>
            <person name="Leh-Louis V."/>
            <person name="Lemaire M."/>
            <person name="Marcet-Houben M."/>
            <person name="Mascher M."/>
            <person name="Morel G."/>
            <person name="Richard G.-F."/>
            <person name="Riechen J."/>
            <person name="Sacerdot C."/>
            <person name="Sarkar A."/>
            <person name="Savel G."/>
            <person name="Schacherer J."/>
            <person name="Sherman D."/>
            <person name="Straub M.-L."/>
            <person name="Stein N."/>
            <person name="Thierry A."/>
            <person name="Trautwein-Schult A."/>
            <person name="Westhof E."/>
            <person name="Worch S."/>
            <person name="Dujon B."/>
            <person name="Souciet J.-L."/>
            <person name="Wincker P."/>
            <person name="Scholz U."/>
            <person name="Neuveglise N."/>
        </authorList>
    </citation>
    <scope>NUCLEOTIDE SEQUENCE</scope>
    <source>
        <strain evidence="3">LS3</strain>
    </source>
</reference>
<organism evidence="3">
    <name type="scientific">Blastobotrys adeninivorans</name>
    <name type="common">Yeast</name>
    <name type="synonym">Arxula adeninivorans</name>
    <dbReference type="NCBI Taxonomy" id="409370"/>
    <lineage>
        <taxon>Eukaryota</taxon>
        <taxon>Fungi</taxon>
        <taxon>Dikarya</taxon>
        <taxon>Ascomycota</taxon>
        <taxon>Saccharomycotina</taxon>
        <taxon>Dipodascomycetes</taxon>
        <taxon>Dipodascales</taxon>
        <taxon>Trichomonascaceae</taxon>
        <taxon>Blastobotrys</taxon>
    </lineage>
</organism>
<feature type="region of interest" description="Disordered" evidence="1">
    <location>
        <begin position="1"/>
        <end position="135"/>
    </location>
</feature>
<feature type="region of interest" description="Disordered" evidence="1">
    <location>
        <begin position="148"/>
        <end position="187"/>
    </location>
</feature>